<dbReference type="GO" id="GO:0008081">
    <property type="term" value="F:phosphoric diester hydrolase activity"/>
    <property type="evidence" value="ECO:0007669"/>
    <property type="project" value="InterPro"/>
</dbReference>
<name>A0A0F7ST20_PHARH</name>
<dbReference type="Pfam" id="PF03009">
    <property type="entry name" value="GDPD"/>
    <property type="match status" value="1"/>
</dbReference>
<evidence type="ECO:0000313" key="3">
    <source>
        <dbReference type="EMBL" id="CED84621.1"/>
    </source>
</evidence>
<feature type="compositionally biased region" description="Low complexity" evidence="1">
    <location>
        <begin position="344"/>
        <end position="366"/>
    </location>
</feature>
<feature type="region of interest" description="Disordered" evidence="1">
    <location>
        <begin position="344"/>
        <end position="398"/>
    </location>
</feature>
<dbReference type="Gene3D" id="3.20.20.190">
    <property type="entry name" value="Phosphatidylinositol (PI) phosphodiesterase"/>
    <property type="match status" value="1"/>
</dbReference>
<dbReference type="PANTHER" id="PTHR43805:SF1">
    <property type="entry name" value="GP-PDE DOMAIN-CONTAINING PROTEIN"/>
    <property type="match status" value="1"/>
</dbReference>
<dbReference type="SUPFAM" id="SSF51695">
    <property type="entry name" value="PLC-like phosphodiesterases"/>
    <property type="match status" value="1"/>
</dbReference>
<evidence type="ECO:0000256" key="1">
    <source>
        <dbReference type="SAM" id="MobiDB-lite"/>
    </source>
</evidence>
<sequence length="398" mass="44523">MMSESYYPETWGHRGASAEFPENTLASFEAAIREGADAIESDVHLSKDGYVLMFHDAKLDRTTTGKGLIGEQNWQGVDGMKHARTKKEPIQPIPLFDEIIELLMKPENQHVKFNIDIKVHSDPVKVFPAISKIISQHPTIYPRLILGIWHPSFILPSWQYLPAELKRMHIGASVGIAREWFWDYVDGFSMMFDCLVDASGRRFREDALKAGKELGVWTVNNPREMIMAAEWGITSIITDVPLTSLALKAQCKSRDDRARILRELGTSVYLFPWSDKKYWWWFYSVRSKRELDELLTDGGSFEAVAPLPPRAQLPAYLASLRQLSQPPSSTKPALPQRIQLVDSSLDTSTSSTGSSSTGSSYIPSGGRLTMNNSAGSSCTSVSSLEERTKEGVKADEGF</sequence>
<dbReference type="InterPro" id="IPR030395">
    <property type="entry name" value="GP_PDE_dom"/>
</dbReference>
<dbReference type="PROSITE" id="PS51704">
    <property type="entry name" value="GP_PDE"/>
    <property type="match status" value="1"/>
</dbReference>
<evidence type="ECO:0000259" key="2">
    <source>
        <dbReference type="PROSITE" id="PS51704"/>
    </source>
</evidence>
<dbReference type="EMBL" id="LN483166">
    <property type="protein sequence ID" value="CED84621.1"/>
    <property type="molecule type" value="Genomic_DNA"/>
</dbReference>
<feature type="compositionally biased region" description="Basic and acidic residues" evidence="1">
    <location>
        <begin position="384"/>
        <end position="398"/>
    </location>
</feature>
<dbReference type="AlphaFoldDB" id="A0A0F7ST20"/>
<dbReference type="PANTHER" id="PTHR43805">
    <property type="entry name" value="GLYCEROPHOSPHORYL DIESTER PHOSPHODIESTERASE"/>
    <property type="match status" value="1"/>
</dbReference>
<proteinExistence type="predicted"/>
<dbReference type="GO" id="GO:0006629">
    <property type="term" value="P:lipid metabolic process"/>
    <property type="evidence" value="ECO:0007669"/>
    <property type="project" value="InterPro"/>
</dbReference>
<feature type="compositionally biased region" description="Polar residues" evidence="1">
    <location>
        <begin position="369"/>
        <end position="383"/>
    </location>
</feature>
<dbReference type="InterPro" id="IPR017946">
    <property type="entry name" value="PLC-like_Pdiesterase_TIM-brl"/>
</dbReference>
<organism evidence="3">
    <name type="scientific">Phaffia rhodozyma</name>
    <name type="common">Yeast</name>
    <name type="synonym">Xanthophyllomyces dendrorhous</name>
    <dbReference type="NCBI Taxonomy" id="264483"/>
    <lineage>
        <taxon>Eukaryota</taxon>
        <taxon>Fungi</taxon>
        <taxon>Dikarya</taxon>
        <taxon>Basidiomycota</taxon>
        <taxon>Agaricomycotina</taxon>
        <taxon>Tremellomycetes</taxon>
        <taxon>Cystofilobasidiales</taxon>
        <taxon>Mrakiaceae</taxon>
        <taxon>Phaffia</taxon>
    </lineage>
</organism>
<protein>
    <submittedName>
        <fullName evidence="3">Glycerophosphoryl diester phosphodiesterase</fullName>
    </submittedName>
</protein>
<feature type="domain" description="GP-PDE" evidence="2">
    <location>
        <begin position="8"/>
        <end position="248"/>
    </location>
</feature>
<reference evidence="3" key="1">
    <citation type="submission" date="2014-08" db="EMBL/GenBank/DDBJ databases">
        <authorList>
            <person name="Sharma Rahul"/>
            <person name="Thines Marco"/>
        </authorList>
    </citation>
    <scope>NUCLEOTIDE SEQUENCE</scope>
</reference>
<accession>A0A0F7ST20</accession>